<gene>
    <name evidence="1" type="ORF">V6N12_054446</name>
</gene>
<evidence type="ECO:0000313" key="1">
    <source>
        <dbReference type="EMBL" id="KAK8527224.1"/>
    </source>
</evidence>
<keyword evidence="2" id="KW-1185">Reference proteome</keyword>
<dbReference type="Proteomes" id="UP001472677">
    <property type="component" value="Unassembled WGS sequence"/>
</dbReference>
<evidence type="ECO:0000313" key="2">
    <source>
        <dbReference type="Proteomes" id="UP001472677"/>
    </source>
</evidence>
<comment type="caution">
    <text evidence="1">The sequence shown here is derived from an EMBL/GenBank/DDBJ whole genome shotgun (WGS) entry which is preliminary data.</text>
</comment>
<dbReference type="PROSITE" id="PS51257">
    <property type="entry name" value="PROKAR_LIPOPROTEIN"/>
    <property type="match status" value="1"/>
</dbReference>
<reference evidence="1 2" key="1">
    <citation type="journal article" date="2024" name="G3 (Bethesda)">
        <title>Genome assembly of Hibiscus sabdariffa L. provides insights into metabolisms of medicinal natural products.</title>
        <authorList>
            <person name="Kim T."/>
        </authorList>
    </citation>
    <scope>NUCLEOTIDE SEQUENCE [LARGE SCALE GENOMIC DNA]</scope>
    <source>
        <strain evidence="1">TK-2024</strain>
        <tissue evidence="1">Old leaves</tissue>
    </source>
</reference>
<organism evidence="1 2">
    <name type="scientific">Hibiscus sabdariffa</name>
    <name type="common">roselle</name>
    <dbReference type="NCBI Taxonomy" id="183260"/>
    <lineage>
        <taxon>Eukaryota</taxon>
        <taxon>Viridiplantae</taxon>
        <taxon>Streptophyta</taxon>
        <taxon>Embryophyta</taxon>
        <taxon>Tracheophyta</taxon>
        <taxon>Spermatophyta</taxon>
        <taxon>Magnoliopsida</taxon>
        <taxon>eudicotyledons</taxon>
        <taxon>Gunneridae</taxon>
        <taxon>Pentapetalae</taxon>
        <taxon>rosids</taxon>
        <taxon>malvids</taxon>
        <taxon>Malvales</taxon>
        <taxon>Malvaceae</taxon>
        <taxon>Malvoideae</taxon>
        <taxon>Hibiscus</taxon>
    </lineage>
</organism>
<sequence length="71" mass="7898">MERFFLNSIALSVESSLANYSLLASCIALKWHHGIKNLNRILLELIRGDISMLPPSPYPSTQPASLPWSST</sequence>
<proteinExistence type="predicted"/>
<dbReference type="EMBL" id="JBBPBM010000038">
    <property type="protein sequence ID" value="KAK8527224.1"/>
    <property type="molecule type" value="Genomic_DNA"/>
</dbReference>
<protein>
    <submittedName>
        <fullName evidence="1">Uncharacterized protein</fullName>
    </submittedName>
</protein>
<name>A0ABR2D0G1_9ROSI</name>
<accession>A0ABR2D0G1</accession>